<sequence>MFDGTTSLRFEVGEPANLRLTLTFSGLPLSATGVEDVADLIEGFQLDGEASVFCDRIGFSLVQIGDVVFYRDADTEVSLPRGAYDRLALLVTDLIQDQRVHGAFEEAYRRLARETRAAAWHPSHVEG</sequence>
<dbReference type="PATRIC" id="fig|298794.3.peg.1794"/>
<dbReference type="EMBL" id="LABY01000162">
    <property type="protein sequence ID" value="KMO33074.1"/>
    <property type="molecule type" value="Genomic_DNA"/>
</dbReference>
<protein>
    <submittedName>
        <fullName evidence="1">Uncharacterized protein</fullName>
    </submittedName>
</protein>
<keyword evidence="2" id="KW-1185">Reference proteome</keyword>
<accession>A0A0J6SHD7</accession>
<name>A0A0J6SHD7_9HYPH</name>
<reference evidence="1 2" key="1">
    <citation type="submission" date="2015-03" db="EMBL/GenBank/DDBJ databases">
        <title>Genome sequencing of Methylobacterium variabile DSM 16961.</title>
        <authorList>
            <person name="Chaudhry V."/>
            <person name="Patil P.B."/>
        </authorList>
    </citation>
    <scope>NUCLEOTIDE SEQUENCE [LARGE SCALE GENOMIC DNA]</scope>
    <source>
        <strain evidence="1 2">DSM 16961</strain>
    </source>
</reference>
<gene>
    <name evidence="1" type="ORF">VQ02_21980</name>
</gene>
<organism evidence="1 2">
    <name type="scientific">Methylobacterium variabile</name>
    <dbReference type="NCBI Taxonomy" id="298794"/>
    <lineage>
        <taxon>Bacteria</taxon>
        <taxon>Pseudomonadati</taxon>
        <taxon>Pseudomonadota</taxon>
        <taxon>Alphaproteobacteria</taxon>
        <taxon>Hyphomicrobiales</taxon>
        <taxon>Methylobacteriaceae</taxon>
        <taxon>Methylobacterium</taxon>
    </lineage>
</organism>
<dbReference type="Proteomes" id="UP000035955">
    <property type="component" value="Unassembled WGS sequence"/>
</dbReference>
<evidence type="ECO:0000313" key="2">
    <source>
        <dbReference type="Proteomes" id="UP000035955"/>
    </source>
</evidence>
<dbReference type="AlphaFoldDB" id="A0A0J6SHD7"/>
<proteinExistence type="predicted"/>
<comment type="caution">
    <text evidence="1">The sequence shown here is derived from an EMBL/GenBank/DDBJ whole genome shotgun (WGS) entry which is preliminary data.</text>
</comment>
<evidence type="ECO:0000313" key="1">
    <source>
        <dbReference type="EMBL" id="KMO33074.1"/>
    </source>
</evidence>